<evidence type="ECO:0000313" key="1">
    <source>
        <dbReference type="EMBL" id="KAI3781086.1"/>
    </source>
</evidence>
<name>A0ACB9GCZ1_CICIN</name>
<proteinExistence type="predicted"/>
<accession>A0ACB9GCZ1</accession>
<dbReference type="EMBL" id="CM042010">
    <property type="protein sequence ID" value="KAI3781086.1"/>
    <property type="molecule type" value="Genomic_DNA"/>
</dbReference>
<gene>
    <name evidence="1" type="ORF">L2E82_11085</name>
</gene>
<keyword evidence="2" id="KW-1185">Reference proteome</keyword>
<dbReference type="Proteomes" id="UP001055811">
    <property type="component" value="Linkage Group LG02"/>
</dbReference>
<sequence>MSFNGLTRLFCFISAVLLVLTPFTIANDSILSRFQQYLQINTAHPSPNYRQAADFILSQAKSLSLESRTIEFVENKPLILLKWPGKNPDLPSILLNSHTDVVPVEPHKWSHPPFDAAIDPEDGNIYARGSQDMKCVGLQYLEAIRKLKDSKFEPVRTIYISFVPDEEIGGHDGAEKFANSKNFDEMNVGIVLDEGLASPEDYYRLFYAERCPMWLVIKATGAPGHGAKLYDNTAMENLLKSIESVRRFRASQFDMVKAGLRSEGEVVSVNMAFLKAGTPSPTGFVMNLQPSEAQAGFDIRVPPIADQASLERRIAEEWAPASRNMTFEYKQKVSVYDKNGKPILTAHDSSNPWWSLIEEAIIKAKGKIGKPEIFPASTDARYFRMKGVPAIGFSPMANTPILLHDHNEFLNKEEYLKGIEVYESILKAFASFVEAKNGKDSSRDEL</sequence>
<reference evidence="2" key="1">
    <citation type="journal article" date="2022" name="Mol. Ecol. Resour.">
        <title>The genomes of chicory, endive, great burdock and yacon provide insights into Asteraceae palaeo-polyploidization history and plant inulin production.</title>
        <authorList>
            <person name="Fan W."/>
            <person name="Wang S."/>
            <person name="Wang H."/>
            <person name="Wang A."/>
            <person name="Jiang F."/>
            <person name="Liu H."/>
            <person name="Zhao H."/>
            <person name="Xu D."/>
            <person name="Zhang Y."/>
        </authorList>
    </citation>
    <scope>NUCLEOTIDE SEQUENCE [LARGE SCALE GENOMIC DNA]</scope>
    <source>
        <strain evidence="2">cv. Punajuju</strain>
    </source>
</reference>
<comment type="caution">
    <text evidence="1">The sequence shown here is derived from an EMBL/GenBank/DDBJ whole genome shotgun (WGS) entry which is preliminary data.</text>
</comment>
<protein>
    <submittedName>
        <fullName evidence="1">Uncharacterized protein</fullName>
    </submittedName>
</protein>
<reference evidence="1 2" key="2">
    <citation type="journal article" date="2022" name="Mol. Ecol. Resour.">
        <title>The genomes of chicory, endive, great burdock and yacon provide insights into Asteraceae paleo-polyploidization history and plant inulin production.</title>
        <authorList>
            <person name="Fan W."/>
            <person name="Wang S."/>
            <person name="Wang H."/>
            <person name="Wang A."/>
            <person name="Jiang F."/>
            <person name="Liu H."/>
            <person name="Zhao H."/>
            <person name="Xu D."/>
            <person name="Zhang Y."/>
        </authorList>
    </citation>
    <scope>NUCLEOTIDE SEQUENCE [LARGE SCALE GENOMIC DNA]</scope>
    <source>
        <strain evidence="2">cv. Punajuju</strain>
        <tissue evidence="1">Leaves</tissue>
    </source>
</reference>
<evidence type="ECO:0000313" key="2">
    <source>
        <dbReference type="Proteomes" id="UP001055811"/>
    </source>
</evidence>
<organism evidence="1 2">
    <name type="scientific">Cichorium intybus</name>
    <name type="common">Chicory</name>
    <dbReference type="NCBI Taxonomy" id="13427"/>
    <lineage>
        <taxon>Eukaryota</taxon>
        <taxon>Viridiplantae</taxon>
        <taxon>Streptophyta</taxon>
        <taxon>Embryophyta</taxon>
        <taxon>Tracheophyta</taxon>
        <taxon>Spermatophyta</taxon>
        <taxon>Magnoliopsida</taxon>
        <taxon>eudicotyledons</taxon>
        <taxon>Gunneridae</taxon>
        <taxon>Pentapetalae</taxon>
        <taxon>asterids</taxon>
        <taxon>campanulids</taxon>
        <taxon>Asterales</taxon>
        <taxon>Asteraceae</taxon>
        <taxon>Cichorioideae</taxon>
        <taxon>Cichorieae</taxon>
        <taxon>Cichoriinae</taxon>
        <taxon>Cichorium</taxon>
    </lineage>
</organism>